<dbReference type="AlphaFoldDB" id="A0A0E9NJQ1"/>
<evidence type="ECO:0000313" key="7">
    <source>
        <dbReference type="EMBL" id="GAO50074.1"/>
    </source>
</evidence>
<comment type="caution">
    <text evidence="7">The sequence shown here is derived from an EMBL/GenBank/DDBJ whole genome shotgun (WGS) entry which is preliminary data.</text>
</comment>
<dbReference type="SUPFAM" id="SSF48371">
    <property type="entry name" value="ARM repeat"/>
    <property type="match status" value="1"/>
</dbReference>
<name>A0A0E9NJQ1_SAICN</name>
<sequence length="787" mass="83433">MANRAPDTGLLTVKSILSSYLPASVEPTLPTNLPGILETLISQRPLASEARDQEEYAATLHKWTTRLTSLVQAKSAGVRWAGVCLIKATLEQSWDCVLSHGATWSRLLIAILGRPEPPVLLERTIVTLKALFRLTRGKPALIRDITTPALPGYFASLVALCSNDYLLQTGLGALHETLTEHPTTFRPFAGKLTSVCLAILDGSRQASPKVEMTAAKCFASLYLCAPKNGSADEWRKGLLAVVGEAHVTLDALFRFVDEDRDGITNPGGMGMPELPTAHASAVVAGGRRFAVLIKLLEVFLSLGRKMEVRVPVGVLVDLFTRVTDIKFNALLKPATDKNEQGLLFSHLPSLHIATVKFAHTLIRVLAHNFLPHFDSFVTQASGLLQSTTNEELRQAIYEALDACTTLFGAGTSNAKVSNTPITAILSDLTRLAPPSARTPVEDAIATAASGSNTKNPRKRKAPTSDAPAKLSGAMASSDALTNPAAFHRIPRTKMLEAALGLLRVCLGQCMPQAISPSLRSSIDRVLLELSTSTTVTIPSSVRVLLHDALVASVLSPSSTQAAILPHVLRVLDSASHSTNADLARAKLACVEQLDAVLHTRFPPLRKVDPNGKATEGVLSLMRGQQDEEAEENGEDDYEMRAAPPAPVWSGSVSAVVAPPVVIAAPVVQQQQPSQQAFGGGASWSTGFSASAPVASAPAASAPTPFGGFGASSAASAPAITMPTTPAVEVPPVIETVPVALSQPASTFGVAYSQQKEEKMDVQQTEGEGRDDEMPTIDMGDDSDEDDE</sequence>
<keyword evidence="4" id="KW-0539">Nucleus</keyword>
<feature type="region of interest" description="Disordered" evidence="5">
    <location>
        <begin position="445"/>
        <end position="474"/>
    </location>
</feature>
<keyword evidence="8" id="KW-1185">Reference proteome</keyword>
<evidence type="ECO:0000256" key="5">
    <source>
        <dbReference type="SAM" id="MobiDB-lite"/>
    </source>
</evidence>
<accession>A0A0E9NJQ1</accession>
<evidence type="ECO:0000313" key="8">
    <source>
        <dbReference type="Proteomes" id="UP000033140"/>
    </source>
</evidence>
<dbReference type="GO" id="GO:0006364">
    <property type="term" value="P:rRNA processing"/>
    <property type="evidence" value="ECO:0007669"/>
    <property type="project" value="TreeGrafter"/>
</dbReference>
<dbReference type="Proteomes" id="UP000033140">
    <property type="component" value="Unassembled WGS sequence"/>
</dbReference>
<dbReference type="Pfam" id="PF08167">
    <property type="entry name" value="RIX1"/>
    <property type="match status" value="1"/>
</dbReference>
<reference evidence="7 8" key="3">
    <citation type="journal article" date="2015" name="Genome Announc.">
        <title>Draft Genome Sequence of the Archiascomycetous Yeast Saitoella complicata.</title>
        <authorList>
            <person name="Yamauchi K."/>
            <person name="Kondo S."/>
            <person name="Hamamoto M."/>
            <person name="Takahashi Y."/>
            <person name="Ogura Y."/>
            <person name="Hayashi T."/>
            <person name="Nishida H."/>
        </authorList>
    </citation>
    <scope>NUCLEOTIDE SEQUENCE [LARGE SCALE GENOMIC DNA]</scope>
    <source>
        <strain evidence="7 8">NRRL Y-17804</strain>
    </source>
</reference>
<comment type="similarity">
    <text evidence="2">Belongs to the RIX1/PELP1 family.</text>
</comment>
<dbReference type="OrthoDB" id="20900at2759"/>
<dbReference type="InterPro" id="IPR012583">
    <property type="entry name" value="RIX1_N"/>
</dbReference>
<dbReference type="EMBL" id="BACD03000029">
    <property type="protein sequence ID" value="GAO50074.1"/>
    <property type="molecule type" value="Genomic_DNA"/>
</dbReference>
<evidence type="ECO:0000256" key="1">
    <source>
        <dbReference type="ARBA" id="ARBA00004123"/>
    </source>
</evidence>
<feature type="domain" description="Pre-rRNA-processing protein RIX1 N-terminal" evidence="6">
    <location>
        <begin position="22"/>
        <end position="205"/>
    </location>
</feature>
<comment type="subcellular location">
    <subcellularLocation>
        <location evidence="1">Nucleus</location>
    </subcellularLocation>
</comment>
<dbReference type="RefSeq" id="XP_019025671.1">
    <property type="nucleotide sequence ID" value="XM_019170552.1"/>
</dbReference>
<evidence type="ECO:0000256" key="4">
    <source>
        <dbReference type="ARBA" id="ARBA00023242"/>
    </source>
</evidence>
<dbReference type="PANTHER" id="PTHR34105:SF1">
    <property type="entry name" value="PROLINE-, GLUTAMIC ACID- AND LEUCINE-RICH PROTEIN 1"/>
    <property type="match status" value="1"/>
</dbReference>
<reference evidence="7 8" key="2">
    <citation type="journal article" date="2014" name="J. Gen. Appl. Microbiol.">
        <title>The early diverging ascomycetous budding yeast Saitoella complicata has three histone deacetylases belonging to the Clr6, Hos2, and Rpd3 lineages.</title>
        <authorList>
            <person name="Nishida H."/>
            <person name="Matsumoto T."/>
            <person name="Kondo S."/>
            <person name="Hamamoto M."/>
            <person name="Yoshikawa H."/>
        </authorList>
    </citation>
    <scope>NUCLEOTIDE SEQUENCE [LARGE SCALE GENOMIC DNA]</scope>
    <source>
        <strain evidence="7 8">NRRL Y-17804</strain>
    </source>
</reference>
<proteinExistence type="inferred from homology"/>
<feature type="compositionally biased region" description="Acidic residues" evidence="5">
    <location>
        <begin position="768"/>
        <end position="787"/>
    </location>
</feature>
<dbReference type="STRING" id="698492.A0A0E9NJQ1"/>
<evidence type="ECO:0000256" key="3">
    <source>
        <dbReference type="ARBA" id="ARBA00021502"/>
    </source>
</evidence>
<gene>
    <name evidence="7" type="ORF">G7K_4209-t1</name>
</gene>
<dbReference type="OMA" id="GGWEILR"/>
<organism evidence="7 8">
    <name type="scientific">Saitoella complicata (strain BCRC 22490 / CBS 7301 / JCM 7358 / NBRC 10748 / NRRL Y-17804)</name>
    <dbReference type="NCBI Taxonomy" id="698492"/>
    <lineage>
        <taxon>Eukaryota</taxon>
        <taxon>Fungi</taxon>
        <taxon>Dikarya</taxon>
        <taxon>Ascomycota</taxon>
        <taxon>Taphrinomycotina</taxon>
        <taxon>Taphrinomycotina incertae sedis</taxon>
        <taxon>Saitoella</taxon>
    </lineage>
</organism>
<evidence type="ECO:0000259" key="6">
    <source>
        <dbReference type="Pfam" id="PF08167"/>
    </source>
</evidence>
<feature type="region of interest" description="Disordered" evidence="5">
    <location>
        <begin position="749"/>
        <end position="787"/>
    </location>
</feature>
<protein>
    <recommendedName>
        <fullName evidence="3">Pre-rRNA-processing protein RIX1</fullName>
    </recommendedName>
</protein>
<reference evidence="7 8" key="1">
    <citation type="journal article" date="2011" name="J. Gen. Appl. Microbiol.">
        <title>Draft genome sequencing of the enigmatic yeast Saitoella complicata.</title>
        <authorList>
            <person name="Nishida H."/>
            <person name="Hamamoto M."/>
            <person name="Sugiyama J."/>
        </authorList>
    </citation>
    <scope>NUCLEOTIDE SEQUENCE [LARGE SCALE GENOMIC DNA]</scope>
    <source>
        <strain evidence="7 8">NRRL Y-17804</strain>
    </source>
</reference>
<dbReference type="GO" id="GO:0005634">
    <property type="term" value="C:nucleus"/>
    <property type="evidence" value="ECO:0007669"/>
    <property type="project" value="UniProtKB-SubCell"/>
</dbReference>
<dbReference type="InterPro" id="IPR016024">
    <property type="entry name" value="ARM-type_fold"/>
</dbReference>
<dbReference type="PANTHER" id="PTHR34105">
    <property type="entry name" value="PROLINE-, GLUTAMIC ACID- AND LEUCINE-RICH PROTEIN 1"/>
    <property type="match status" value="1"/>
</dbReference>
<evidence type="ECO:0000256" key="2">
    <source>
        <dbReference type="ARBA" id="ARBA00010511"/>
    </source>
</evidence>